<dbReference type="Pfam" id="PF07729">
    <property type="entry name" value="FCD"/>
    <property type="match status" value="1"/>
</dbReference>
<evidence type="ECO:0000256" key="3">
    <source>
        <dbReference type="ARBA" id="ARBA00023163"/>
    </source>
</evidence>
<evidence type="ECO:0000313" key="6">
    <source>
        <dbReference type="Proteomes" id="UP000190135"/>
    </source>
</evidence>
<dbReference type="PANTHER" id="PTHR43537">
    <property type="entry name" value="TRANSCRIPTIONAL REGULATOR, GNTR FAMILY"/>
    <property type="match status" value="1"/>
</dbReference>
<dbReference type="InterPro" id="IPR008920">
    <property type="entry name" value="TF_FadR/GntR_C"/>
</dbReference>
<dbReference type="STRING" id="1365950.SAMN05428963_10728"/>
<dbReference type="GO" id="GO:0003700">
    <property type="term" value="F:DNA-binding transcription factor activity"/>
    <property type="evidence" value="ECO:0007669"/>
    <property type="project" value="InterPro"/>
</dbReference>
<dbReference type="PROSITE" id="PS50949">
    <property type="entry name" value="HTH_GNTR"/>
    <property type="match status" value="1"/>
</dbReference>
<dbReference type="SUPFAM" id="SSF48008">
    <property type="entry name" value="GntR ligand-binding domain-like"/>
    <property type="match status" value="1"/>
</dbReference>
<dbReference type="AlphaFoldDB" id="A0A1T4RKK6"/>
<keyword evidence="3" id="KW-0804">Transcription</keyword>
<dbReference type="RefSeq" id="WP_078708539.1">
    <property type="nucleotide sequence ID" value="NZ_FUXL01000007.1"/>
</dbReference>
<dbReference type="Proteomes" id="UP000190135">
    <property type="component" value="Unassembled WGS sequence"/>
</dbReference>
<dbReference type="SUPFAM" id="SSF46785">
    <property type="entry name" value="Winged helix' DNA-binding domain"/>
    <property type="match status" value="1"/>
</dbReference>
<dbReference type="InterPro" id="IPR036390">
    <property type="entry name" value="WH_DNA-bd_sf"/>
</dbReference>
<evidence type="ECO:0000256" key="2">
    <source>
        <dbReference type="ARBA" id="ARBA00023125"/>
    </source>
</evidence>
<sequence>MIATITHSGTSPSAHTLTAAQLVHQRLREEIVSLRRRPGDPINEKEIAAESGVSRTPVREALLRLAEEKLIEIVPKSGTIVAKIPVDVLPEAIVARTALEQVTVRAAAERARGSDIASLRAILELQRESQESEDYRAFHAADEALHRAIAQAAGYPGIWTIIEQLKIQLDRYRRLTLPQPNRMERACSEHTAIVEAVAAHDTEAAVQAMDRHMDGLGSSLGAIRDLSPEYFTGDVEAAYIKWGRGVARRS</sequence>
<dbReference type="SMART" id="SM00345">
    <property type="entry name" value="HTH_GNTR"/>
    <property type="match status" value="1"/>
</dbReference>
<dbReference type="GO" id="GO:0003677">
    <property type="term" value="F:DNA binding"/>
    <property type="evidence" value="ECO:0007669"/>
    <property type="project" value="UniProtKB-KW"/>
</dbReference>
<keyword evidence="1" id="KW-0805">Transcription regulation</keyword>
<evidence type="ECO:0000256" key="1">
    <source>
        <dbReference type="ARBA" id="ARBA00023015"/>
    </source>
</evidence>
<dbReference type="EMBL" id="FUXL01000007">
    <property type="protein sequence ID" value="SKA16524.1"/>
    <property type="molecule type" value="Genomic_DNA"/>
</dbReference>
<dbReference type="Pfam" id="PF00392">
    <property type="entry name" value="GntR"/>
    <property type="match status" value="1"/>
</dbReference>
<dbReference type="CDD" id="cd07377">
    <property type="entry name" value="WHTH_GntR"/>
    <property type="match status" value="1"/>
</dbReference>
<reference evidence="6" key="1">
    <citation type="submission" date="2017-02" db="EMBL/GenBank/DDBJ databases">
        <authorList>
            <person name="Varghese N."/>
            <person name="Submissions S."/>
        </authorList>
    </citation>
    <scope>NUCLEOTIDE SEQUENCE [LARGE SCALE GENOMIC DNA]</scope>
    <source>
        <strain evidence="6">USBA 369</strain>
    </source>
</reference>
<gene>
    <name evidence="5" type="ORF">SAMN05428963_10728</name>
</gene>
<dbReference type="SMART" id="SM00895">
    <property type="entry name" value="FCD"/>
    <property type="match status" value="1"/>
</dbReference>
<keyword evidence="2 5" id="KW-0238">DNA-binding</keyword>
<dbReference type="Gene3D" id="1.20.120.530">
    <property type="entry name" value="GntR ligand-binding domain-like"/>
    <property type="match status" value="1"/>
</dbReference>
<keyword evidence="6" id="KW-1185">Reference proteome</keyword>
<dbReference type="OrthoDB" id="9788098at2"/>
<evidence type="ECO:0000259" key="4">
    <source>
        <dbReference type="PROSITE" id="PS50949"/>
    </source>
</evidence>
<evidence type="ECO:0000313" key="5">
    <source>
        <dbReference type="EMBL" id="SKA16524.1"/>
    </source>
</evidence>
<proteinExistence type="predicted"/>
<organism evidence="5 6">
    <name type="scientific">Consotaella salsifontis</name>
    <dbReference type="NCBI Taxonomy" id="1365950"/>
    <lineage>
        <taxon>Bacteria</taxon>
        <taxon>Pseudomonadati</taxon>
        <taxon>Pseudomonadota</taxon>
        <taxon>Alphaproteobacteria</taxon>
        <taxon>Hyphomicrobiales</taxon>
        <taxon>Aurantimonadaceae</taxon>
        <taxon>Consotaella</taxon>
    </lineage>
</organism>
<dbReference type="Gene3D" id="1.10.10.10">
    <property type="entry name" value="Winged helix-like DNA-binding domain superfamily/Winged helix DNA-binding domain"/>
    <property type="match status" value="1"/>
</dbReference>
<feature type="domain" description="HTH gntR-type" evidence="4">
    <location>
        <begin position="17"/>
        <end position="84"/>
    </location>
</feature>
<dbReference type="PANTHER" id="PTHR43537:SF45">
    <property type="entry name" value="GNTR FAMILY REGULATORY PROTEIN"/>
    <property type="match status" value="1"/>
</dbReference>
<protein>
    <submittedName>
        <fullName evidence="5">DNA-binding transcriptional regulator, GntR family</fullName>
    </submittedName>
</protein>
<dbReference type="InterPro" id="IPR000524">
    <property type="entry name" value="Tscrpt_reg_HTH_GntR"/>
</dbReference>
<dbReference type="InterPro" id="IPR011711">
    <property type="entry name" value="GntR_C"/>
</dbReference>
<name>A0A1T4RKK6_9HYPH</name>
<dbReference type="InterPro" id="IPR036388">
    <property type="entry name" value="WH-like_DNA-bd_sf"/>
</dbReference>
<accession>A0A1T4RKK6</accession>